<accession>A0ABU0IBW0</accession>
<dbReference type="SUPFAM" id="SSF46785">
    <property type="entry name" value="Winged helix' DNA-binding domain"/>
    <property type="match status" value="1"/>
</dbReference>
<evidence type="ECO:0000313" key="3">
    <source>
        <dbReference type="EMBL" id="MDQ0455715.1"/>
    </source>
</evidence>
<dbReference type="InterPro" id="IPR017938">
    <property type="entry name" value="Riboflavin_synthase-like_b-brl"/>
</dbReference>
<dbReference type="Pfam" id="PF03551">
    <property type="entry name" value="PadR"/>
    <property type="match status" value="1"/>
</dbReference>
<gene>
    <name evidence="3" type="ORF">QO005_002055</name>
</gene>
<dbReference type="InterPro" id="IPR005149">
    <property type="entry name" value="Tscrpt_reg_PadR_N"/>
</dbReference>
<dbReference type="PROSITE" id="PS51384">
    <property type="entry name" value="FAD_FR"/>
    <property type="match status" value="1"/>
</dbReference>
<keyword evidence="4" id="KW-1185">Reference proteome</keyword>
<dbReference type="CDD" id="cd06193">
    <property type="entry name" value="siderophore_interacting"/>
    <property type="match status" value="1"/>
</dbReference>
<dbReference type="InterPro" id="IPR007037">
    <property type="entry name" value="SIP_rossman_dom"/>
</dbReference>
<dbReference type="PANTHER" id="PTHR30157">
    <property type="entry name" value="FERRIC REDUCTASE, NADPH-DEPENDENT"/>
    <property type="match status" value="1"/>
</dbReference>
<dbReference type="PANTHER" id="PTHR30157:SF0">
    <property type="entry name" value="NADPH-DEPENDENT FERRIC-CHELATE REDUCTASE"/>
    <property type="match status" value="1"/>
</dbReference>
<reference evidence="3 4" key="1">
    <citation type="submission" date="2023-07" db="EMBL/GenBank/DDBJ databases">
        <title>Genomic Encyclopedia of Type Strains, Phase IV (KMG-IV): sequencing the most valuable type-strain genomes for metagenomic binning, comparative biology and taxonomic classification.</title>
        <authorList>
            <person name="Goeker M."/>
        </authorList>
    </citation>
    <scope>NUCLEOTIDE SEQUENCE [LARGE SCALE GENOMIC DNA]</scope>
    <source>
        <strain evidence="3 4">DSM 100301</strain>
    </source>
</reference>
<comment type="caution">
    <text evidence="3">The sequence shown here is derived from an EMBL/GenBank/DDBJ whole genome shotgun (WGS) entry which is preliminary data.</text>
</comment>
<dbReference type="InterPro" id="IPR013113">
    <property type="entry name" value="SIP_FAD-bd"/>
</dbReference>
<dbReference type="InterPro" id="IPR039261">
    <property type="entry name" value="FNR_nucleotide-bd"/>
</dbReference>
<dbReference type="Pfam" id="PF08021">
    <property type="entry name" value="FAD_binding_9"/>
    <property type="match status" value="1"/>
</dbReference>
<proteinExistence type="inferred from homology"/>
<dbReference type="Gene3D" id="2.40.30.10">
    <property type="entry name" value="Translation factors"/>
    <property type="match status" value="1"/>
</dbReference>
<dbReference type="Gene3D" id="3.40.50.80">
    <property type="entry name" value="Nucleotide-binding domain of ferredoxin-NADP reductase (FNR) module"/>
    <property type="match status" value="1"/>
</dbReference>
<dbReference type="EMBL" id="JAUSWH010000005">
    <property type="protein sequence ID" value="MDQ0455715.1"/>
    <property type="molecule type" value="Genomic_DNA"/>
</dbReference>
<evidence type="ECO:0000256" key="1">
    <source>
        <dbReference type="ARBA" id="ARBA00035644"/>
    </source>
</evidence>
<organism evidence="3 4">
    <name type="scientific">Rhizobium paknamense</name>
    <dbReference type="NCBI Taxonomy" id="1206817"/>
    <lineage>
        <taxon>Bacteria</taxon>
        <taxon>Pseudomonadati</taxon>
        <taxon>Pseudomonadota</taxon>
        <taxon>Alphaproteobacteria</taxon>
        <taxon>Hyphomicrobiales</taxon>
        <taxon>Rhizobiaceae</taxon>
        <taxon>Rhizobium/Agrobacterium group</taxon>
        <taxon>Rhizobium</taxon>
    </lineage>
</organism>
<protein>
    <submittedName>
        <fullName evidence="3">NADPH-dependent ferric siderophore reductase/DNA-binding PadR family transcriptional regulator</fullName>
    </submittedName>
</protein>
<dbReference type="Proteomes" id="UP001235269">
    <property type="component" value="Unassembled WGS sequence"/>
</dbReference>
<dbReference type="InterPro" id="IPR036388">
    <property type="entry name" value="WH-like_DNA-bd_sf"/>
</dbReference>
<dbReference type="RefSeq" id="WP_307157907.1">
    <property type="nucleotide sequence ID" value="NZ_JAUSWH010000005.1"/>
</dbReference>
<dbReference type="InterPro" id="IPR036390">
    <property type="entry name" value="WH_DNA-bd_sf"/>
</dbReference>
<dbReference type="SUPFAM" id="SSF63380">
    <property type="entry name" value="Riboflavin synthase domain-like"/>
    <property type="match status" value="1"/>
</dbReference>
<dbReference type="InterPro" id="IPR039374">
    <property type="entry name" value="SIP_fam"/>
</dbReference>
<feature type="domain" description="FAD-binding FR-type" evidence="2">
    <location>
        <begin position="170"/>
        <end position="274"/>
    </location>
</feature>
<sequence length="403" mass="43944">MILALIAERPSHGYELIQAVSACFGGGYSPSPGVLYPTLAWLRDQGFARPVVGEGARKSYAITPEGEAFLSANHATVHCLRAKGRKLGGRHNAPPPIIQAMDEVKAALRSSVRGPDVTPQEIEQIAAILREAARQISTNRIKHEMKTETSVAETVATLEPPRIERVRHELRRRQLTVLSTERLTPNMIRLALGGEELQGFVSASPDDHIKIFVPDATGEMVMREYTPRRYEPETGRLLLDFAVHDAGPATEWAVQARPGDKIQIGGPRGSAVIAGPVPAWLLVGDETALPAIGRRLEELPPGTPVTTVIAVPGPADEQSFETKATLTAQWLHRSDPTDAAPFLAALKNLPLQPGTFVWIAAEGAVTKAIRAHFLEERQHPRPWLKAAGYWVKGKADTKESFED</sequence>
<dbReference type="Gene3D" id="1.10.10.10">
    <property type="entry name" value="Winged helix-like DNA-binding domain superfamily/Winged helix DNA-binding domain"/>
    <property type="match status" value="1"/>
</dbReference>
<evidence type="ECO:0000259" key="2">
    <source>
        <dbReference type="PROSITE" id="PS51384"/>
    </source>
</evidence>
<dbReference type="Pfam" id="PF04954">
    <property type="entry name" value="SIP"/>
    <property type="match status" value="1"/>
</dbReference>
<name>A0ABU0IBW0_9HYPH</name>
<dbReference type="InterPro" id="IPR017927">
    <property type="entry name" value="FAD-bd_FR_type"/>
</dbReference>
<evidence type="ECO:0000313" key="4">
    <source>
        <dbReference type="Proteomes" id="UP001235269"/>
    </source>
</evidence>
<comment type="similarity">
    <text evidence="1">Belongs to the SIP oxidoreductase family.</text>
</comment>